<gene>
    <name evidence="1" type="ORF">I302_05725</name>
    <name evidence="2" type="ORF">I302_107011</name>
</gene>
<evidence type="ECO:0000313" key="2">
    <source>
        <dbReference type="EMBL" id="WVW84975.1"/>
    </source>
</evidence>
<keyword evidence="3" id="KW-1185">Reference proteome</keyword>
<dbReference type="RefSeq" id="XP_019045336.1">
    <property type="nucleotide sequence ID" value="XM_019192339.1"/>
</dbReference>
<dbReference type="GeneID" id="30210124"/>
<evidence type="ECO:0000313" key="3">
    <source>
        <dbReference type="Proteomes" id="UP000092730"/>
    </source>
</evidence>
<evidence type="ECO:0000313" key="1">
    <source>
        <dbReference type="EMBL" id="OCF24266.1"/>
    </source>
</evidence>
<dbReference type="OrthoDB" id="2566618at2759"/>
<proteinExistence type="predicted"/>
<dbReference type="EMBL" id="KI894022">
    <property type="protein sequence ID" value="OCF24266.1"/>
    <property type="molecule type" value="Genomic_DNA"/>
</dbReference>
<dbReference type="VEuPathDB" id="FungiDB:I302_05725"/>
<dbReference type="KEGG" id="kbi:30210124"/>
<reference evidence="1" key="3">
    <citation type="submission" date="2014-01" db="EMBL/GenBank/DDBJ databases">
        <title>Evolution of pathogenesis and genome organization in the Tremellales.</title>
        <authorList>
            <person name="Cuomo C."/>
            <person name="Litvintseva A."/>
            <person name="Heitman J."/>
            <person name="Chen Y."/>
            <person name="Sun S."/>
            <person name="Springer D."/>
            <person name="Dromer F."/>
            <person name="Young S."/>
            <person name="Zeng Q."/>
            <person name="Chapman S."/>
            <person name="Gujja S."/>
            <person name="Saif S."/>
            <person name="Birren B."/>
        </authorList>
    </citation>
    <scope>NUCLEOTIDE SEQUENCE</scope>
    <source>
        <strain evidence="1">CBS 10118</strain>
    </source>
</reference>
<dbReference type="AlphaFoldDB" id="A0A1B9FZS2"/>
<dbReference type="Proteomes" id="UP000092730">
    <property type="component" value="Chromosome 5"/>
</dbReference>
<reference evidence="2" key="4">
    <citation type="submission" date="2024-02" db="EMBL/GenBank/DDBJ databases">
        <title>Comparative genomics of Cryptococcus and Kwoniella reveals pathogenesis evolution and contrasting modes of karyotype evolution via chromosome fusion or intercentromeric recombination.</title>
        <authorList>
            <person name="Coelho M.A."/>
            <person name="David-Palma M."/>
            <person name="Shea T."/>
            <person name="Bowers K."/>
            <person name="McGinley-Smith S."/>
            <person name="Mohammad A.W."/>
            <person name="Gnirke A."/>
            <person name="Yurkov A.M."/>
            <person name="Nowrousian M."/>
            <person name="Sun S."/>
            <person name="Cuomo C.A."/>
            <person name="Heitman J."/>
        </authorList>
    </citation>
    <scope>NUCLEOTIDE SEQUENCE</scope>
    <source>
        <strain evidence="2">CBS 10118</strain>
    </source>
</reference>
<dbReference type="EMBL" id="CP144545">
    <property type="protein sequence ID" value="WVW84975.1"/>
    <property type="molecule type" value="Genomic_DNA"/>
</dbReference>
<sequence>MSTSGGTPTFTIEVNVPPLHQVLTELSESTLDSTYFERSEKRTSDKCRIFFFQPLSFRTQASVHCTDHEGASGSSEILSTKFDIIPRSTIALARDSKLPTKATLSSAITIGNQVEATEVSSPKWPATIQYQFTTREEFDKIDDFPHVFPFDYKSSKIKLGLKNLNLKLYDDENNVQLHDSHTATLFEGDITVGLEDQGDIQSVKRSLVDKSKGRLPKKRCDLIVISEAVVWHDLARAQVK</sequence>
<accession>A0A1B9FZS2</accession>
<protein>
    <submittedName>
        <fullName evidence="1">Uncharacterized protein</fullName>
    </submittedName>
</protein>
<reference evidence="2" key="2">
    <citation type="submission" date="2013-07" db="EMBL/GenBank/DDBJ databases">
        <authorList>
            <consortium name="The Broad Institute Genome Sequencing Platform"/>
            <person name="Cuomo C."/>
            <person name="Litvintseva A."/>
            <person name="Chen Y."/>
            <person name="Heitman J."/>
            <person name="Sun S."/>
            <person name="Springer D."/>
            <person name="Dromer F."/>
            <person name="Young S.K."/>
            <person name="Zeng Q."/>
            <person name="Gargeya S."/>
            <person name="Fitzgerald M."/>
            <person name="Abouelleil A."/>
            <person name="Alvarado L."/>
            <person name="Berlin A.M."/>
            <person name="Chapman S.B."/>
            <person name="Dewar J."/>
            <person name="Goldberg J."/>
            <person name="Griggs A."/>
            <person name="Gujja S."/>
            <person name="Hansen M."/>
            <person name="Howarth C."/>
            <person name="Imamovic A."/>
            <person name="Larimer J."/>
            <person name="McCowan C."/>
            <person name="Murphy C."/>
            <person name="Pearson M."/>
            <person name="Priest M."/>
            <person name="Roberts A."/>
            <person name="Saif S."/>
            <person name="Shea T."/>
            <person name="Sykes S."/>
            <person name="Wortman J."/>
            <person name="Nusbaum C."/>
            <person name="Birren B."/>
        </authorList>
    </citation>
    <scope>NUCLEOTIDE SEQUENCE</scope>
    <source>
        <strain evidence="2">CBS 10118</strain>
    </source>
</reference>
<reference evidence="1" key="1">
    <citation type="submission" date="2013-07" db="EMBL/GenBank/DDBJ databases">
        <title>The Genome Sequence of Cryptococcus bestiolae CBS10118.</title>
        <authorList>
            <consortium name="The Broad Institute Genome Sequencing Platform"/>
            <person name="Cuomo C."/>
            <person name="Litvintseva A."/>
            <person name="Chen Y."/>
            <person name="Heitman J."/>
            <person name="Sun S."/>
            <person name="Springer D."/>
            <person name="Dromer F."/>
            <person name="Young S.K."/>
            <person name="Zeng Q."/>
            <person name="Gargeya S."/>
            <person name="Fitzgerald M."/>
            <person name="Abouelleil A."/>
            <person name="Alvarado L."/>
            <person name="Berlin A.M."/>
            <person name="Chapman S.B."/>
            <person name="Dewar J."/>
            <person name="Goldberg J."/>
            <person name="Griggs A."/>
            <person name="Gujja S."/>
            <person name="Hansen M."/>
            <person name="Howarth C."/>
            <person name="Imamovic A."/>
            <person name="Larimer J."/>
            <person name="McCowan C."/>
            <person name="Murphy C."/>
            <person name="Pearson M."/>
            <person name="Priest M."/>
            <person name="Roberts A."/>
            <person name="Saif S."/>
            <person name="Shea T."/>
            <person name="Sykes S."/>
            <person name="Wortman J."/>
            <person name="Nusbaum C."/>
            <person name="Birren B."/>
        </authorList>
    </citation>
    <scope>NUCLEOTIDE SEQUENCE [LARGE SCALE GENOMIC DNA]</scope>
    <source>
        <strain evidence="1">CBS 10118</strain>
    </source>
</reference>
<name>A0A1B9FZS2_9TREE</name>
<organism evidence="1">
    <name type="scientific">Kwoniella bestiolae CBS 10118</name>
    <dbReference type="NCBI Taxonomy" id="1296100"/>
    <lineage>
        <taxon>Eukaryota</taxon>
        <taxon>Fungi</taxon>
        <taxon>Dikarya</taxon>
        <taxon>Basidiomycota</taxon>
        <taxon>Agaricomycotina</taxon>
        <taxon>Tremellomycetes</taxon>
        <taxon>Tremellales</taxon>
        <taxon>Cryptococcaceae</taxon>
        <taxon>Kwoniella</taxon>
    </lineage>
</organism>